<dbReference type="InterPro" id="IPR024404">
    <property type="entry name" value="Lipid-bd_put"/>
</dbReference>
<accession>A0A2U2X929</accession>
<sequence length="169" mass="19016">MKNINIYRTVLVLFTISLFFSCDEGGEPDPGGTNVQDIAGDWWAVALNPGGATTAFGGDYVQFSTYNTAANDNTFWVDDHNNWMQLKARVTLNADRLTFQSEPNTPELYTDETVTITNGLITRDVFTTESNTLVDQITFNAEFSWDPGTVYEYVGHFRTGFLEDENPHF</sequence>
<protein>
    <submittedName>
        <fullName evidence="1">Uncharacterized protein</fullName>
    </submittedName>
</protein>
<evidence type="ECO:0000313" key="1">
    <source>
        <dbReference type="EMBL" id="PWH84272.1"/>
    </source>
</evidence>
<organism evidence="1 2">
    <name type="scientific">Algibacter marinivivus</name>
    <dbReference type="NCBI Taxonomy" id="2100723"/>
    <lineage>
        <taxon>Bacteria</taxon>
        <taxon>Pseudomonadati</taxon>
        <taxon>Bacteroidota</taxon>
        <taxon>Flavobacteriia</taxon>
        <taxon>Flavobacteriales</taxon>
        <taxon>Flavobacteriaceae</taxon>
        <taxon>Algibacter</taxon>
    </lineage>
</organism>
<evidence type="ECO:0000313" key="2">
    <source>
        <dbReference type="Proteomes" id="UP000245375"/>
    </source>
</evidence>
<reference evidence="2" key="3">
    <citation type="submission" date="2018-05" db="EMBL/GenBank/DDBJ databases">
        <authorList>
            <person name="Lu D."/>
        </authorList>
    </citation>
    <scope>NUCLEOTIDE SEQUENCE [LARGE SCALE GENOMIC DNA]</scope>
    <source>
        <strain evidence="2">ZY111</strain>
    </source>
</reference>
<gene>
    <name evidence="1" type="ORF">DIS18_06980</name>
</gene>
<dbReference type="Proteomes" id="UP000245375">
    <property type="component" value="Unassembled WGS sequence"/>
</dbReference>
<dbReference type="PROSITE" id="PS51257">
    <property type="entry name" value="PROKAR_LIPOPROTEIN"/>
    <property type="match status" value="1"/>
</dbReference>
<dbReference type="RefSeq" id="WP_109352275.1">
    <property type="nucleotide sequence ID" value="NZ_QFRI01000001.1"/>
</dbReference>
<dbReference type="OrthoDB" id="851990at2"/>
<dbReference type="InterPro" id="IPR038668">
    <property type="entry name" value="Lipid-bd_sf"/>
</dbReference>
<keyword evidence="2" id="KW-1185">Reference proteome</keyword>
<dbReference type="Gene3D" id="2.40.128.220">
    <property type="match status" value="1"/>
</dbReference>
<dbReference type="Pfam" id="PF12888">
    <property type="entry name" value="Lipid_bd"/>
    <property type="match status" value="1"/>
</dbReference>
<reference evidence="2" key="2">
    <citation type="submission" date="2018-05" db="EMBL/GenBank/DDBJ databases">
        <title>Algibacter marinivivus sp. nov., isolated from sample around a algae.</title>
        <authorList>
            <person name="Lu D."/>
        </authorList>
    </citation>
    <scope>NUCLEOTIDE SEQUENCE [LARGE SCALE GENOMIC DNA]</scope>
    <source>
        <strain evidence="2">ZY111</strain>
    </source>
</reference>
<proteinExistence type="predicted"/>
<name>A0A2U2X929_9FLAO</name>
<dbReference type="EMBL" id="QFRI01000001">
    <property type="protein sequence ID" value="PWH84272.1"/>
    <property type="molecule type" value="Genomic_DNA"/>
</dbReference>
<comment type="caution">
    <text evidence="1">The sequence shown here is derived from an EMBL/GenBank/DDBJ whole genome shotgun (WGS) entry which is preliminary data.</text>
</comment>
<reference evidence="1 2" key="1">
    <citation type="submission" date="2018-05" db="EMBL/GenBank/DDBJ databases">
        <title>Algibacter marinivivus sp. nov., isolated from sample around a algae.</title>
        <authorList>
            <person name="Zhong X."/>
        </authorList>
    </citation>
    <scope>NUCLEOTIDE SEQUENCE [LARGE SCALE GENOMIC DNA]</scope>
    <source>
        <strain evidence="1 2">ZY111</strain>
    </source>
</reference>
<dbReference type="AlphaFoldDB" id="A0A2U2X929"/>